<protein>
    <submittedName>
        <fullName evidence="1">Uncharacterized protein</fullName>
    </submittedName>
</protein>
<proteinExistence type="predicted"/>
<reference evidence="2" key="1">
    <citation type="journal article" date="2019" name="Int. J. Syst. Evol. Microbiol.">
        <title>The Global Catalogue of Microorganisms (GCM) 10K type strain sequencing project: providing services to taxonomists for standard genome sequencing and annotation.</title>
        <authorList>
            <consortium name="The Broad Institute Genomics Platform"/>
            <consortium name="The Broad Institute Genome Sequencing Center for Infectious Disease"/>
            <person name="Wu L."/>
            <person name="Ma J."/>
        </authorList>
    </citation>
    <scope>NUCLEOTIDE SEQUENCE [LARGE SCALE GENOMIC DNA]</scope>
    <source>
        <strain evidence="2">JCM 16961</strain>
    </source>
</reference>
<gene>
    <name evidence="1" type="ORF">GCM10022377_10290</name>
</gene>
<dbReference type="EMBL" id="BAABCJ010000001">
    <property type="protein sequence ID" value="GAA3699221.1"/>
    <property type="molecule type" value="Genomic_DNA"/>
</dbReference>
<organism evidence="1 2">
    <name type="scientific">Zhihengliuella alba</name>
    <dbReference type="NCBI Taxonomy" id="547018"/>
    <lineage>
        <taxon>Bacteria</taxon>
        <taxon>Bacillati</taxon>
        <taxon>Actinomycetota</taxon>
        <taxon>Actinomycetes</taxon>
        <taxon>Micrococcales</taxon>
        <taxon>Micrococcaceae</taxon>
        <taxon>Zhihengliuella</taxon>
    </lineage>
</organism>
<sequence>MTTWTSIGSETDVIQRFAAQDILSDRGGALHSRGKVVMAENFEDGYGGFNPVFNAGGNPACVPLSIVNLPGMGSALRIGTGPGSGTGYGQQGNAATAIVRLNRPERSGIASVSFMYGLSTEYHYHAPTSVNAPGAFQIGFGLDTQDPQNANRQFFELLGRPTFPGAPTPSEDRAIGSRWLLRTHRNPSGSPAASAVASLGGTMIGENENKTNLAYGRITFEYGATPRYIEAQMGSQVHDLRGLALPDIVEPLQYSDTDPWADFRGGFNPHFGIQARTDQPDLRSAALLLTNVLVTYGDKEA</sequence>
<dbReference type="RefSeq" id="WP_344880876.1">
    <property type="nucleotide sequence ID" value="NZ_BAABCJ010000001.1"/>
</dbReference>
<accession>A0ABP7D3T1</accession>
<comment type="caution">
    <text evidence="1">The sequence shown here is derived from an EMBL/GenBank/DDBJ whole genome shotgun (WGS) entry which is preliminary data.</text>
</comment>
<keyword evidence="2" id="KW-1185">Reference proteome</keyword>
<name>A0ABP7D3T1_9MICC</name>
<evidence type="ECO:0000313" key="1">
    <source>
        <dbReference type="EMBL" id="GAA3699221.1"/>
    </source>
</evidence>
<dbReference type="Proteomes" id="UP001501536">
    <property type="component" value="Unassembled WGS sequence"/>
</dbReference>
<evidence type="ECO:0000313" key="2">
    <source>
        <dbReference type="Proteomes" id="UP001501536"/>
    </source>
</evidence>